<keyword evidence="6" id="KW-1185">Reference proteome</keyword>
<dbReference type="GO" id="GO:0016887">
    <property type="term" value="F:ATP hydrolysis activity"/>
    <property type="evidence" value="ECO:0007669"/>
    <property type="project" value="InterPro"/>
</dbReference>
<dbReference type="PROSITE" id="PS00211">
    <property type="entry name" value="ABC_TRANSPORTER_1"/>
    <property type="match status" value="1"/>
</dbReference>
<dbReference type="AlphaFoldDB" id="S7VR22"/>
<organism evidence="5 6">
    <name type="scientific">Winogradskyella psychrotolerans RS-3</name>
    <dbReference type="NCBI Taxonomy" id="641526"/>
    <lineage>
        <taxon>Bacteria</taxon>
        <taxon>Pseudomonadati</taxon>
        <taxon>Bacteroidota</taxon>
        <taxon>Flavobacteriia</taxon>
        <taxon>Flavobacteriales</taxon>
        <taxon>Flavobacteriaceae</taxon>
        <taxon>Winogradskyella</taxon>
    </lineage>
</organism>
<dbReference type="InterPro" id="IPR003593">
    <property type="entry name" value="AAA+_ATPase"/>
</dbReference>
<dbReference type="Proteomes" id="UP000014962">
    <property type="component" value="Unassembled WGS sequence"/>
</dbReference>
<accession>S7VR22</accession>
<keyword evidence="3 5" id="KW-0067">ATP-binding</keyword>
<protein>
    <submittedName>
        <fullName evidence="5">Spermidine/putrescine transport ATP-binding protein potA</fullName>
    </submittedName>
</protein>
<reference evidence="5 6" key="1">
    <citation type="journal article" date="2013" name="Genome Announc.">
        <title>Draft Genome Sequence of Winogradskyella psychrotolerans RS-3T, Isolated from the Marine Transect of Kongsfjorden, Ny-Alesund, Svalbard, Arctic Ocean.</title>
        <authorList>
            <person name="Kumar Pinnaka A."/>
            <person name="Ara S."/>
            <person name="Singh A."/>
            <person name="Shivaji S."/>
        </authorList>
    </citation>
    <scope>NUCLEOTIDE SEQUENCE [LARGE SCALE GENOMIC DNA]</scope>
    <source>
        <strain evidence="5 6">RS-3</strain>
    </source>
</reference>
<dbReference type="InterPro" id="IPR003439">
    <property type="entry name" value="ABC_transporter-like_ATP-bd"/>
</dbReference>
<dbReference type="InterPro" id="IPR027417">
    <property type="entry name" value="P-loop_NTPase"/>
</dbReference>
<dbReference type="SMART" id="SM00382">
    <property type="entry name" value="AAA"/>
    <property type="match status" value="1"/>
</dbReference>
<proteinExistence type="predicted"/>
<dbReference type="Gene3D" id="3.40.50.300">
    <property type="entry name" value="P-loop containing nucleotide triphosphate hydrolases"/>
    <property type="match status" value="1"/>
</dbReference>
<dbReference type="GO" id="GO:0005524">
    <property type="term" value="F:ATP binding"/>
    <property type="evidence" value="ECO:0007669"/>
    <property type="project" value="UniProtKB-KW"/>
</dbReference>
<dbReference type="eggNOG" id="COG3842">
    <property type="taxonomic scope" value="Bacteria"/>
</dbReference>
<dbReference type="InterPro" id="IPR017871">
    <property type="entry name" value="ABC_transporter-like_CS"/>
</dbReference>
<dbReference type="PANTHER" id="PTHR42781:SF4">
    <property type="entry name" value="SPERMIDINE_PUTRESCINE IMPORT ATP-BINDING PROTEIN POTA"/>
    <property type="match status" value="1"/>
</dbReference>
<evidence type="ECO:0000313" key="6">
    <source>
        <dbReference type="Proteomes" id="UP000014962"/>
    </source>
</evidence>
<sequence>MLQVKNVTFGYSKTKVLKAIDFNVKAGENLAIIGESGSGKSTLLKLIYGEHDLKQGQIFWKDEEILGPKYNLVVGYDFMKYVTQEFDLMPVITVEENIGKHLSRFYPEEKQKRTEELIKVVELEDFANTKVKFLSGGQKQRVAIARALAKEPEILLLDEPFSHIDNFQKQGLRRNVFNYLKSKNIACIVATHDRNDVLGFADQMIVLNEAEIIAKDTPQNLYKNPKRPLIASFFGEFNVIEPYGIVYANQIKIVDDSDLKAVVKTSYFNGSSWLIEADYKSESIFIDHDFELKKMQKFNFQFPHNFSLKFLVF</sequence>
<evidence type="ECO:0000256" key="3">
    <source>
        <dbReference type="ARBA" id="ARBA00022840"/>
    </source>
</evidence>
<comment type="caution">
    <text evidence="5">The sequence shown here is derived from an EMBL/GenBank/DDBJ whole genome shotgun (WGS) entry which is preliminary data.</text>
</comment>
<evidence type="ECO:0000313" key="5">
    <source>
        <dbReference type="EMBL" id="EPR72446.1"/>
    </source>
</evidence>
<evidence type="ECO:0000256" key="1">
    <source>
        <dbReference type="ARBA" id="ARBA00022448"/>
    </source>
</evidence>
<dbReference type="STRING" id="641526.ADIWIN_2616"/>
<evidence type="ECO:0000256" key="2">
    <source>
        <dbReference type="ARBA" id="ARBA00022741"/>
    </source>
</evidence>
<keyword evidence="2" id="KW-0547">Nucleotide-binding</keyword>
<dbReference type="PROSITE" id="PS50893">
    <property type="entry name" value="ABC_TRANSPORTER_2"/>
    <property type="match status" value="1"/>
</dbReference>
<keyword evidence="1" id="KW-0813">Transport</keyword>
<name>S7VR22_9FLAO</name>
<dbReference type="SUPFAM" id="SSF52540">
    <property type="entry name" value="P-loop containing nucleoside triphosphate hydrolases"/>
    <property type="match status" value="1"/>
</dbReference>
<dbReference type="RefSeq" id="WP_020897521.1">
    <property type="nucleotide sequence ID" value="NZ_ATMR01000124.1"/>
</dbReference>
<evidence type="ECO:0000259" key="4">
    <source>
        <dbReference type="PROSITE" id="PS50893"/>
    </source>
</evidence>
<dbReference type="EMBL" id="ATMR01000124">
    <property type="protein sequence ID" value="EPR72446.1"/>
    <property type="molecule type" value="Genomic_DNA"/>
</dbReference>
<feature type="domain" description="ABC transporter" evidence="4">
    <location>
        <begin position="2"/>
        <end position="234"/>
    </location>
</feature>
<dbReference type="Pfam" id="PF00005">
    <property type="entry name" value="ABC_tran"/>
    <property type="match status" value="1"/>
</dbReference>
<dbReference type="PANTHER" id="PTHR42781">
    <property type="entry name" value="SPERMIDINE/PUTRESCINE IMPORT ATP-BINDING PROTEIN POTA"/>
    <property type="match status" value="1"/>
</dbReference>
<dbReference type="InterPro" id="IPR050093">
    <property type="entry name" value="ABC_SmlMolc_Importer"/>
</dbReference>
<gene>
    <name evidence="5" type="ORF">ADIWIN_2616</name>
</gene>
<dbReference type="PATRIC" id="fig|641526.4.peg.2597"/>
<dbReference type="OrthoDB" id="9802264at2"/>